<evidence type="ECO:0000256" key="1">
    <source>
        <dbReference type="SAM" id="MobiDB-lite"/>
    </source>
</evidence>
<organism evidence="2 3">
    <name type="scientific">Smittium culicis</name>
    <dbReference type="NCBI Taxonomy" id="133412"/>
    <lineage>
        <taxon>Eukaryota</taxon>
        <taxon>Fungi</taxon>
        <taxon>Fungi incertae sedis</taxon>
        <taxon>Zoopagomycota</taxon>
        <taxon>Kickxellomycotina</taxon>
        <taxon>Harpellomycetes</taxon>
        <taxon>Harpellales</taxon>
        <taxon>Legeriomycetaceae</taxon>
        <taxon>Smittium</taxon>
    </lineage>
</organism>
<dbReference type="AlphaFoldDB" id="A0A1R1YQ59"/>
<feature type="compositionally biased region" description="Basic residues" evidence="1">
    <location>
        <begin position="112"/>
        <end position="122"/>
    </location>
</feature>
<evidence type="ECO:0000313" key="3">
    <source>
        <dbReference type="Proteomes" id="UP000187429"/>
    </source>
</evidence>
<sequence length="244" mass="26871">MISIHSCPRTISKNYNPPQLNDSASSVANMANTAIYGIKIVLAQANRSIDYVVNQKILENPGFITSEDPEVTNSGKIEKAPFGTRTSRKTDPTRRARYQIADGLTGVERPHCQKKPAAKRQHVQPLFKHQQSSNSKNSNSSDTVTAQITGAEISSEASSNHKKFDRQDTGKPPSWRTPRYVQIGMVQTDEQPMGSEHKVIQYENSAKDRIFARDNLDPGAVPVSKGARKAPFETCGTWSGTFGP</sequence>
<reference evidence="3" key="1">
    <citation type="submission" date="2017-01" db="EMBL/GenBank/DDBJ databases">
        <authorList>
            <person name="Wang Y."/>
            <person name="White M."/>
            <person name="Kvist S."/>
            <person name="Moncalvo J.-M."/>
        </authorList>
    </citation>
    <scope>NUCLEOTIDE SEQUENCE [LARGE SCALE GENOMIC DNA]</scope>
    <source>
        <strain evidence="3">ID-206-W2</strain>
    </source>
</reference>
<accession>A0A1R1YQ59</accession>
<comment type="caution">
    <text evidence="2">The sequence shown here is derived from an EMBL/GenBank/DDBJ whole genome shotgun (WGS) entry which is preliminary data.</text>
</comment>
<proteinExistence type="predicted"/>
<feature type="region of interest" description="Disordered" evidence="1">
    <location>
        <begin position="69"/>
        <end position="178"/>
    </location>
</feature>
<protein>
    <submittedName>
        <fullName evidence="2">Uncharacterized protein</fullName>
    </submittedName>
</protein>
<dbReference type="EMBL" id="LSSM01000418">
    <property type="protein sequence ID" value="OMJ28975.1"/>
    <property type="molecule type" value="Genomic_DNA"/>
</dbReference>
<gene>
    <name evidence="2" type="ORF">AYI69_g1534</name>
</gene>
<keyword evidence="3" id="KW-1185">Reference proteome</keyword>
<feature type="compositionally biased region" description="Low complexity" evidence="1">
    <location>
        <begin position="132"/>
        <end position="141"/>
    </location>
</feature>
<dbReference type="Proteomes" id="UP000187429">
    <property type="component" value="Unassembled WGS sequence"/>
</dbReference>
<evidence type="ECO:0000313" key="2">
    <source>
        <dbReference type="EMBL" id="OMJ28975.1"/>
    </source>
</evidence>
<name>A0A1R1YQ59_9FUNG</name>